<accession>A0A9D2TTG6</accession>
<feature type="compositionally biased region" description="Basic and acidic residues" evidence="5">
    <location>
        <begin position="1"/>
        <end position="25"/>
    </location>
</feature>
<dbReference type="SMART" id="SM00345">
    <property type="entry name" value="HTH_GNTR"/>
    <property type="match status" value="1"/>
</dbReference>
<name>A0A9D2TTG6_9FIRM</name>
<dbReference type="GO" id="GO:0003677">
    <property type="term" value="F:DNA binding"/>
    <property type="evidence" value="ECO:0007669"/>
    <property type="project" value="UniProtKB-KW"/>
</dbReference>
<evidence type="ECO:0000256" key="1">
    <source>
        <dbReference type="ARBA" id="ARBA00023015"/>
    </source>
</evidence>
<evidence type="ECO:0000256" key="3">
    <source>
        <dbReference type="ARBA" id="ARBA00023163"/>
    </source>
</evidence>
<dbReference type="InterPro" id="IPR011711">
    <property type="entry name" value="GntR_C"/>
</dbReference>
<dbReference type="Proteomes" id="UP000823922">
    <property type="component" value="Unassembled WGS sequence"/>
</dbReference>
<keyword evidence="3" id="KW-0804">Transcription</keyword>
<keyword evidence="4" id="KW-0175">Coiled coil</keyword>
<dbReference type="PANTHER" id="PTHR43537">
    <property type="entry name" value="TRANSCRIPTIONAL REGULATOR, GNTR FAMILY"/>
    <property type="match status" value="1"/>
</dbReference>
<proteinExistence type="predicted"/>
<reference evidence="7" key="2">
    <citation type="submission" date="2021-04" db="EMBL/GenBank/DDBJ databases">
        <authorList>
            <person name="Gilroy R."/>
        </authorList>
    </citation>
    <scope>NUCLEOTIDE SEQUENCE</scope>
    <source>
        <strain evidence="7">ChiBcec1-1630</strain>
    </source>
</reference>
<dbReference type="SMART" id="SM00895">
    <property type="entry name" value="FCD"/>
    <property type="match status" value="1"/>
</dbReference>
<dbReference type="PANTHER" id="PTHR43537:SF24">
    <property type="entry name" value="GLUCONATE OPERON TRANSCRIPTIONAL REPRESSOR"/>
    <property type="match status" value="1"/>
</dbReference>
<evidence type="ECO:0000256" key="4">
    <source>
        <dbReference type="SAM" id="Coils"/>
    </source>
</evidence>
<dbReference type="SUPFAM" id="SSF48008">
    <property type="entry name" value="GntR ligand-binding domain-like"/>
    <property type="match status" value="1"/>
</dbReference>
<dbReference type="Pfam" id="PF00392">
    <property type="entry name" value="GntR"/>
    <property type="match status" value="1"/>
</dbReference>
<organism evidence="7 8">
    <name type="scientific">Candidatus Eisenbergiella intestinigallinarum</name>
    <dbReference type="NCBI Taxonomy" id="2838549"/>
    <lineage>
        <taxon>Bacteria</taxon>
        <taxon>Bacillati</taxon>
        <taxon>Bacillota</taxon>
        <taxon>Clostridia</taxon>
        <taxon>Lachnospirales</taxon>
        <taxon>Lachnospiraceae</taxon>
        <taxon>Eisenbergiella</taxon>
    </lineage>
</organism>
<dbReference type="SUPFAM" id="SSF46785">
    <property type="entry name" value="Winged helix' DNA-binding domain"/>
    <property type="match status" value="1"/>
</dbReference>
<dbReference type="PROSITE" id="PS50949">
    <property type="entry name" value="HTH_GNTR"/>
    <property type="match status" value="1"/>
</dbReference>
<comment type="caution">
    <text evidence="7">The sequence shown here is derived from an EMBL/GenBank/DDBJ whole genome shotgun (WGS) entry which is preliminary data.</text>
</comment>
<keyword evidence="2" id="KW-0238">DNA-binding</keyword>
<evidence type="ECO:0000259" key="6">
    <source>
        <dbReference type="PROSITE" id="PS50949"/>
    </source>
</evidence>
<gene>
    <name evidence="7" type="ORF">H9926_08775</name>
</gene>
<dbReference type="EMBL" id="DWVS01000214">
    <property type="protein sequence ID" value="HJC88094.1"/>
    <property type="molecule type" value="Genomic_DNA"/>
</dbReference>
<dbReference type="CDD" id="cd07377">
    <property type="entry name" value="WHTH_GntR"/>
    <property type="match status" value="1"/>
</dbReference>
<dbReference type="Pfam" id="PF07729">
    <property type="entry name" value="FCD"/>
    <property type="match status" value="1"/>
</dbReference>
<evidence type="ECO:0000256" key="2">
    <source>
        <dbReference type="ARBA" id="ARBA00023125"/>
    </source>
</evidence>
<feature type="coiled-coil region" evidence="4">
    <location>
        <begin position="206"/>
        <end position="233"/>
    </location>
</feature>
<dbReference type="InterPro" id="IPR036388">
    <property type="entry name" value="WH-like_DNA-bd_sf"/>
</dbReference>
<sequence length="254" mass="29231">MREKSAESTVHAEKKVRGKSEKKDVLSQAAETADKYSLRGRVFHRLRDDILNGKYREYEELREAAIAEEMGVSRTPVREALRQLELEGLVQIIPNKGAYVTGITVKDVKDIYAIRSLLEGLCARWATENISAEQMEEMEENVYLSAFHAGKGHAQQLTELDNRFHEIMYEASGSKMLEHVLREFHEYVLRVRKQTLSDDTRSIQSNEEHRRIMEAIRDKNADLAEQLANAHIKNAYSNMVKSGLYEAYKEPENT</sequence>
<dbReference type="GO" id="GO:0003700">
    <property type="term" value="F:DNA-binding transcription factor activity"/>
    <property type="evidence" value="ECO:0007669"/>
    <property type="project" value="InterPro"/>
</dbReference>
<evidence type="ECO:0000313" key="8">
    <source>
        <dbReference type="Proteomes" id="UP000823922"/>
    </source>
</evidence>
<evidence type="ECO:0000256" key="5">
    <source>
        <dbReference type="SAM" id="MobiDB-lite"/>
    </source>
</evidence>
<protein>
    <submittedName>
        <fullName evidence="7">GntR family transcriptional regulator</fullName>
    </submittedName>
</protein>
<evidence type="ECO:0000313" key="7">
    <source>
        <dbReference type="EMBL" id="HJC88094.1"/>
    </source>
</evidence>
<dbReference type="Gene3D" id="1.20.120.530">
    <property type="entry name" value="GntR ligand-binding domain-like"/>
    <property type="match status" value="1"/>
</dbReference>
<dbReference type="InterPro" id="IPR036390">
    <property type="entry name" value="WH_DNA-bd_sf"/>
</dbReference>
<keyword evidence="1" id="KW-0805">Transcription regulation</keyword>
<feature type="domain" description="HTH gntR-type" evidence="6">
    <location>
        <begin position="36"/>
        <end position="103"/>
    </location>
</feature>
<dbReference type="InterPro" id="IPR000524">
    <property type="entry name" value="Tscrpt_reg_HTH_GntR"/>
</dbReference>
<dbReference type="Gene3D" id="1.10.10.10">
    <property type="entry name" value="Winged helix-like DNA-binding domain superfamily/Winged helix DNA-binding domain"/>
    <property type="match status" value="1"/>
</dbReference>
<reference evidence="7" key="1">
    <citation type="journal article" date="2021" name="PeerJ">
        <title>Extensive microbial diversity within the chicken gut microbiome revealed by metagenomics and culture.</title>
        <authorList>
            <person name="Gilroy R."/>
            <person name="Ravi A."/>
            <person name="Getino M."/>
            <person name="Pursley I."/>
            <person name="Horton D.L."/>
            <person name="Alikhan N.F."/>
            <person name="Baker D."/>
            <person name="Gharbi K."/>
            <person name="Hall N."/>
            <person name="Watson M."/>
            <person name="Adriaenssens E.M."/>
            <person name="Foster-Nyarko E."/>
            <person name="Jarju S."/>
            <person name="Secka A."/>
            <person name="Antonio M."/>
            <person name="Oren A."/>
            <person name="Chaudhuri R.R."/>
            <person name="La Ragione R."/>
            <person name="Hildebrand F."/>
            <person name="Pallen M.J."/>
        </authorList>
    </citation>
    <scope>NUCLEOTIDE SEQUENCE</scope>
    <source>
        <strain evidence="7">ChiBcec1-1630</strain>
    </source>
</reference>
<dbReference type="PRINTS" id="PR00035">
    <property type="entry name" value="HTHGNTR"/>
</dbReference>
<dbReference type="AlphaFoldDB" id="A0A9D2TTG6"/>
<dbReference type="InterPro" id="IPR008920">
    <property type="entry name" value="TF_FadR/GntR_C"/>
</dbReference>
<feature type="region of interest" description="Disordered" evidence="5">
    <location>
        <begin position="1"/>
        <end position="27"/>
    </location>
</feature>